<evidence type="ECO:0000313" key="2">
    <source>
        <dbReference type="EMBL" id="CAA9349606.1"/>
    </source>
</evidence>
<evidence type="ECO:0000256" key="1">
    <source>
        <dbReference type="SAM" id="MobiDB-lite"/>
    </source>
</evidence>
<feature type="compositionally biased region" description="Basic residues" evidence="1">
    <location>
        <begin position="241"/>
        <end position="252"/>
    </location>
</feature>
<feature type="compositionally biased region" description="Basic residues" evidence="1">
    <location>
        <begin position="156"/>
        <end position="174"/>
    </location>
</feature>
<feature type="compositionally biased region" description="Basic and acidic residues" evidence="1">
    <location>
        <begin position="1"/>
        <end position="31"/>
    </location>
</feature>
<gene>
    <name evidence="2" type="ORF">AVDCRST_MAG16-2304</name>
</gene>
<dbReference type="EC" id="4.1.2.13" evidence="2"/>
<dbReference type="AlphaFoldDB" id="A0A6J4M692"/>
<feature type="region of interest" description="Disordered" evidence="1">
    <location>
        <begin position="292"/>
        <end position="340"/>
    </location>
</feature>
<dbReference type="EMBL" id="CADCUE010000211">
    <property type="protein sequence ID" value="CAA9349606.1"/>
    <property type="molecule type" value="Genomic_DNA"/>
</dbReference>
<protein>
    <submittedName>
        <fullName evidence="2">Fructose-bisphosphate aldolase class II</fullName>
        <ecNumber evidence="2">4.1.2.13</ecNumber>
    </submittedName>
</protein>
<feature type="compositionally biased region" description="Basic and acidic residues" evidence="1">
    <location>
        <begin position="226"/>
        <end position="240"/>
    </location>
</feature>
<organism evidence="2">
    <name type="scientific">uncultured Frankineae bacterium</name>
    <dbReference type="NCBI Taxonomy" id="437475"/>
    <lineage>
        <taxon>Bacteria</taxon>
        <taxon>Bacillati</taxon>
        <taxon>Actinomycetota</taxon>
        <taxon>Actinomycetes</taxon>
        <taxon>Frankiales</taxon>
        <taxon>environmental samples</taxon>
    </lineage>
</organism>
<feature type="compositionally biased region" description="Basic residues" evidence="1">
    <location>
        <begin position="292"/>
        <end position="301"/>
    </location>
</feature>
<name>A0A6J4M692_9ACTN</name>
<feature type="compositionally biased region" description="Basic residues" evidence="1">
    <location>
        <begin position="186"/>
        <end position="196"/>
    </location>
</feature>
<feature type="compositionally biased region" description="Basic residues" evidence="1">
    <location>
        <begin position="43"/>
        <end position="58"/>
    </location>
</feature>
<reference evidence="2" key="1">
    <citation type="submission" date="2020-02" db="EMBL/GenBank/DDBJ databases">
        <authorList>
            <person name="Meier V. D."/>
        </authorList>
    </citation>
    <scope>NUCLEOTIDE SEQUENCE</scope>
    <source>
        <strain evidence="2">AVDCRST_MAG16</strain>
    </source>
</reference>
<sequence length="340" mass="38310">ADRHSRGLRRDARPREGGTLRLPGDQRHELADADSGPAGLRRGAVRRHRPGLHRRRGVPVRQHGQGHGARRRGPRGVRPPRRQGLRRDHRAAHRPLPQGQARRLHAPAHRDQPGAGGRRSRAAVPVPHVGRVGGRARGEPVDRPGAARAVREGPHRHGARDRRRRRRGGRRRERHQREALHDTRGRPAHRRAHRHGGQGPLHAGGDVRQRARRLQARQRQAQAVDPGRHPEGGRREDRHRAPVRPRLPRRLRLAAGGDPRGPRLRRREDERRHRHPVRLHASCRGPHVPLVRRRAEGRRRGRQQEAVRPADLGQGGGGGHGRPGRACLRGPAQRRDAAVL</sequence>
<feature type="non-terminal residue" evidence="2">
    <location>
        <position position="1"/>
    </location>
</feature>
<proteinExistence type="predicted"/>
<dbReference type="GO" id="GO:0004332">
    <property type="term" value="F:fructose-bisphosphate aldolase activity"/>
    <property type="evidence" value="ECO:0007669"/>
    <property type="project" value="UniProtKB-EC"/>
</dbReference>
<feature type="region of interest" description="Disordered" evidence="1">
    <location>
        <begin position="1"/>
        <end position="276"/>
    </location>
</feature>
<keyword evidence="2" id="KW-0456">Lyase</keyword>
<accession>A0A6J4M692</accession>
<feature type="compositionally biased region" description="Basic and acidic residues" evidence="1">
    <location>
        <begin position="175"/>
        <end position="185"/>
    </location>
</feature>
<feature type="non-terminal residue" evidence="2">
    <location>
        <position position="340"/>
    </location>
</feature>
<feature type="compositionally biased region" description="Basic residues" evidence="1">
    <location>
        <begin position="68"/>
        <end position="93"/>
    </location>
</feature>